<dbReference type="GO" id="GO:0005886">
    <property type="term" value="C:plasma membrane"/>
    <property type="evidence" value="ECO:0007669"/>
    <property type="project" value="TreeGrafter"/>
</dbReference>
<evidence type="ECO:0000256" key="6">
    <source>
        <dbReference type="PROSITE-ProRule" id="PRU00884"/>
    </source>
</evidence>
<feature type="region of interest" description="Disordered" evidence="7">
    <location>
        <begin position="182"/>
        <end position="258"/>
    </location>
</feature>
<dbReference type="CDD" id="cd02675">
    <property type="entry name" value="Ephrin_ectodomain"/>
    <property type="match status" value="1"/>
</dbReference>
<reference evidence="9" key="1">
    <citation type="submission" date="2021-10" db="EMBL/GenBank/DDBJ databases">
        <title>Tropical sea cucumber genome reveals ecological adaptation and Cuvierian tubules defense mechanism.</title>
        <authorList>
            <person name="Chen T."/>
        </authorList>
    </citation>
    <scope>NUCLEOTIDE SEQUENCE</scope>
    <source>
        <strain evidence="9">Nanhai2018</strain>
        <tissue evidence="9">Muscle</tissue>
    </source>
</reference>
<keyword evidence="5" id="KW-0325">Glycoprotein</keyword>
<dbReference type="EMBL" id="JAIZAY010000001">
    <property type="protein sequence ID" value="KAJ8048855.1"/>
    <property type="molecule type" value="Genomic_DNA"/>
</dbReference>
<proteinExistence type="inferred from homology"/>
<dbReference type="AlphaFoldDB" id="A0A9Q1HK74"/>
<feature type="compositionally biased region" description="Polar residues" evidence="7">
    <location>
        <begin position="249"/>
        <end position="258"/>
    </location>
</feature>
<keyword evidence="2" id="KW-0732">Signal</keyword>
<evidence type="ECO:0000313" key="10">
    <source>
        <dbReference type="Proteomes" id="UP001152320"/>
    </source>
</evidence>
<sequence>MFINNRRTLTMDWYLPSPKWMFLINAILLLLHVSVAKTLEPILWDKHLFQRNGPGGFRIEAEINDVIDIICPRINETLSPSSAQYHKFTQVSKRGYENCDLRDGGGKTLLRCNRPFVENQLRLLFQDQTAYPGDPVFRHGQDYYFITTADGTEEGIDQSTGGLCQSHYMKLIIHMNGEGVTGIPSTPSLQGGRFTSRPTSSLPVRSPTQTSPTKSTKLTTTVKPTRRKNPSETPNNSGKNDEYKGDNGDNGSSHQSPSSTLLLICSSIAFVRWLRH</sequence>
<evidence type="ECO:0000256" key="1">
    <source>
        <dbReference type="ARBA" id="ARBA00004370"/>
    </source>
</evidence>
<dbReference type="PANTHER" id="PTHR11304:SF29">
    <property type="entry name" value="EPHRIN"/>
    <property type="match status" value="1"/>
</dbReference>
<comment type="similarity">
    <text evidence="6">Belongs to the ephrin family.</text>
</comment>
<dbReference type="InterPro" id="IPR008972">
    <property type="entry name" value="Cupredoxin"/>
</dbReference>
<dbReference type="PANTHER" id="PTHR11304">
    <property type="entry name" value="EPHRIN"/>
    <property type="match status" value="1"/>
</dbReference>
<gene>
    <name evidence="9" type="ORF">HOLleu_01330</name>
</gene>
<dbReference type="OrthoDB" id="6250301at2759"/>
<accession>A0A9Q1HK74</accession>
<evidence type="ECO:0000313" key="9">
    <source>
        <dbReference type="EMBL" id="KAJ8048855.1"/>
    </source>
</evidence>
<organism evidence="9 10">
    <name type="scientific">Holothuria leucospilota</name>
    <name type="common">Black long sea cucumber</name>
    <name type="synonym">Mertensiothuria leucospilota</name>
    <dbReference type="NCBI Taxonomy" id="206669"/>
    <lineage>
        <taxon>Eukaryota</taxon>
        <taxon>Metazoa</taxon>
        <taxon>Echinodermata</taxon>
        <taxon>Eleutherozoa</taxon>
        <taxon>Echinozoa</taxon>
        <taxon>Holothuroidea</taxon>
        <taxon>Aspidochirotacea</taxon>
        <taxon>Aspidochirotida</taxon>
        <taxon>Holothuriidae</taxon>
        <taxon>Holothuria</taxon>
    </lineage>
</organism>
<evidence type="ECO:0000256" key="5">
    <source>
        <dbReference type="ARBA" id="ARBA00023180"/>
    </source>
</evidence>
<keyword evidence="10" id="KW-1185">Reference proteome</keyword>
<dbReference type="Gene3D" id="2.60.40.420">
    <property type="entry name" value="Cupredoxins - blue copper proteins"/>
    <property type="match status" value="1"/>
</dbReference>
<comment type="caution">
    <text evidence="9">The sequence shown here is derived from an EMBL/GenBank/DDBJ whole genome shotgun (WGS) entry which is preliminary data.</text>
</comment>
<evidence type="ECO:0000259" key="8">
    <source>
        <dbReference type="PROSITE" id="PS51551"/>
    </source>
</evidence>
<protein>
    <submittedName>
        <fullName evidence="9">Ephrin-B2</fullName>
    </submittedName>
</protein>
<evidence type="ECO:0000256" key="4">
    <source>
        <dbReference type="ARBA" id="ARBA00023157"/>
    </source>
</evidence>
<comment type="caution">
    <text evidence="6">Lacks conserved residue(s) required for the propagation of feature annotation.</text>
</comment>
<evidence type="ECO:0000256" key="3">
    <source>
        <dbReference type="ARBA" id="ARBA00023136"/>
    </source>
</evidence>
<dbReference type="InterPro" id="IPR031328">
    <property type="entry name" value="Ephrin"/>
</dbReference>
<feature type="compositionally biased region" description="Low complexity" evidence="7">
    <location>
        <begin position="205"/>
        <end position="223"/>
    </location>
</feature>
<keyword evidence="4" id="KW-1015">Disulfide bond</keyword>
<keyword evidence="3" id="KW-0472">Membrane</keyword>
<dbReference type="InterPro" id="IPR001799">
    <property type="entry name" value="Ephrin_RBD"/>
</dbReference>
<dbReference type="GO" id="GO:0046875">
    <property type="term" value="F:ephrin receptor binding"/>
    <property type="evidence" value="ECO:0007669"/>
    <property type="project" value="TreeGrafter"/>
</dbReference>
<evidence type="ECO:0000256" key="7">
    <source>
        <dbReference type="SAM" id="MobiDB-lite"/>
    </source>
</evidence>
<dbReference type="SUPFAM" id="SSF49503">
    <property type="entry name" value="Cupredoxins"/>
    <property type="match status" value="1"/>
</dbReference>
<dbReference type="PROSITE" id="PS51551">
    <property type="entry name" value="EPHRIN_RBD_2"/>
    <property type="match status" value="1"/>
</dbReference>
<dbReference type="Pfam" id="PF00812">
    <property type="entry name" value="Ephrin"/>
    <property type="match status" value="1"/>
</dbReference>
<dbReference type="Proteomes" id="UP001152320">
    <property type="component" value="Chromosome 1"/>
</dbReference>
<feature type="domain" description="Ephrin RBD" evidence="8">
    <location>
        <begin position="37"/>
        <end position="175"/>
    </location>
</feature>
<dbReference type="GO" id="GO:0007411">
    <property type="term" value="P:axon guidance"/>
    <property type="evidence" value="ECO:0007669"/>
    <property type="project" value="TreeGrafter"/>
</dbReference>
<dbReference type="GO" id="GO:0048013">
    <property type="term" value="P:ephrin receptor signaling pathway"/>
    <property type="evidence" value="ECO:0007669"/>
    <property type="project" value="TreeGrafter"/>
</dbReference>
<comment type="subcellular location">
    <subcellularLocation>
        <location evidence="1">Membrane</location>
    </subcellularLocation>
</comment>
<name>A0A9Q1HK74_HOLLE</name>
<evidence type="ECO:0000256" key="2">
    <source>
        <dbReference type="ARBA" id="ARBA00022729"/>
    </source>
</evidence>